<evidence type="ECO:0000256" key="7">
    <source>
        <dbReference type="ARBA" id="ARBA00022737"/>
    </source>
</evidence>
<organism evidence="13 14">
    <name type="scientific">Panicum miliaceum</name>
    <name type="common">Proso millet</name>
    <name type="synonym">Broomcorn millet</name>
    <dbReference type="NCBI Taxonomy" id="4540"/>
    <lineage>
        <taxon>Eukaryota</taxon>
        <taxon>Viridiplantae</taxon>
        <taxon>Streptophyta</taxon>
        <taxon>Embryophyta</taxon>
        <taxon>Tracheophyta</taxon>
        <taxon>Spermatophyta</taxon>
        <taxon>Magnoliopsida</taxon>
        <taxon>Liliopsida</taxon>
        <taxon>Poales</taxon>
        <taxon>Poaceae</taxon>
        <taxon>PACMAD clade</taxon>
        <taxon>Panicoideae</taxon>
        <taxon>Panicodae</taxon>
        <taxon>Paniceae</taxon>
        <taxon>Panicinae</taxon>
        <taxon>Panicum</taxon>
        <taxon>Panicum sect. Panicum</taxon>
    </lineage>
</organism>
<keyword evidence="8 12" id="KW-1133">Transmembrane helix</keyword>
<keyword evidence="4" id="KW-1003">Cell membrane</keyword>
<feature type="transmembrane region" description="Helical" evidence="12">
    <location>
        <begin position="106"/>
        <end position="128"/>
    </location>
</feature>
<comment type="function">
    <text evidence="12">Mediates both low-affinity uptake and efflux of sugar across the membrane.</text>
</comment>
<proteinExistence type="inferred from homology"/>
<dbReference type="EMBL" id="PQIB02000004">
    <property type="protein sequence ID" value="RLN23114.1"/>
    <property type="molecule type" value="Genomic_DNA"/>
</dbReference>
<dbReference type="InterPro" id="IPR047664">
    <property type="entry name" value="SWEET"/>
</dbReference>
<evidence type="ECO:0000256" key="10">
    <source>
        <dbReference type="ARBA" id="ARBA00037238"/>
    </source>
</evidence>
<keyword evidence="9 12" id="KW-0472">Membrane</keyword>
<keyword evidence="5 12" id="KW-0762">Sugar transport</keyword>
<keyword evidence="14" id="KW-1185">Reference proteome</keyword>
<dbReference type="PANTHER" id="PTHR10791:SF28">
    <property type="entry name" value="BIDIRECTIONAL SUGAR TRANSPORTER SWEET3"/>
    <property type="match status" value="1"/>
</dbReference>
<comment type="subunit">
    <text evidence="11">Forms homooligomers and/or heterooligomers.</text>
</comment>
<feature type="transmembrane region" description="Helical" evidence="12">
    <location>
        <begin position="194"/>
        <end position="215"/>
    </location>
</feature>
<evidence type="ECO:0000256" key="8">
    <source>
        <dbReference type="ARBA" id="ARBA00022989"/>
    </source>
</evidence>
<evidence type="ECO:0000256" key="6">
    <source>
        <dbReference type="ARBA" id="ARBA00022692"/>
    </source>
</evidence>
<keyword evidence="7" id="KW-0677">Repeat</keyword>
<evidence type="ECO:0000313" key="14">
    <source>
        <dbReference type="Proteomes" id="UP000275267"/>
    </source>
</evidence>
<dbReference type="FunFam" id="1.20.1280.290:FF:000002">
    <property type="entry name" value="Bidirectional sugar transporter SWEET"/>
    <property type="match status" value="1"/>
</dbReference>
<evidence type="ECO:0000256" key="2">
    <source>
        <dbReference type="ARBA" id="ARBA00007809"/>
    </source>
</evidence>
<sequence length="258" mass="28438">MVPNTVRVAVGILGNAASMLLYAAPILTFRRVIKKGNVEEFSCVPYILALFNCLLYTWYGLPVVSFGWENMTVSTINGLGILLEITFISIYVWLPDGLFLQRFALGLVLPVLMLFGLTACLSNFMVHTHHMRKVFVGSVGLVASISMYSSPMVAAKQVITTKSVEFMPFYLSLFSFLSSALWMIYGLLGRDLFIASPNFIGVPMGILQLALYCIYRRSDGAAGKLHDTAIDQEKGLKAVVAMLSRELAGTKPEAEDQK</sequence>
<evidence type="ECO:0000256" key="11">
    <source>
        <dbReference type="ARBA" id="ARBA00038715"/>
    </source>
</evidence>
<evidence type="ECO:0000256" key="12">
    <source>
        <dbReference type="RuleBase" id="RU910715"/>
    </source>
</evidence>
<evidence type="ECO:0000256" key="3">
    <source>
        <dbReference type="ARBA" id="ARBA00022448"/>
    </source>
</evidence>
<evidence type="ECO:0000256" key="1">
    <source>
        <dbReference type="ARBA" id="ARBA00004651"/>
    </source>
</evidence>
<evidence type="ECO:0000313" key="13">
    <source>
        <dbReference type="EMBL" id="RLN23114.1"/>
    </source>
</evidence>
<dbReference type="PANTHER" id="PTHR10791">
    <property type="entry name" value="RAG1-ACTIVATING PROTEIN 1"/>
    <property type="match status" value="1"/>
</dbReference>
<dbReference type="Gene3D" id="1.20.1280.290">
    <property type="match status" value="2"/>
</dbReference>
<evidence type="ECO:0000256" key="4">
    <source>
        <dbReference type="ARBA" id="ARBA00022475"/>
    </source>
</evidence>
<feature type="transmembrane region" description="Helical" evidence="12">
    <location>
        <begin position="71"/>
        <end position="94"/>
    </location>
</feature>
<reference evidence="14" key="1">
    <citation type="journal article" date="2019" name="Nat. Commun.">
        <title>The genome of broomcorn millet.</title>
        <authorList>
            <person name="Zou C."/>
            <person name="Miki D."/>
            <person name="Li D."/>
            <person name="Tang Q."/>
            <person name="Xiao L."/>
            <person name="Rajput S."/>
            <person name="Deng P."/>
            <person name="Jia W."/>
            <person name="Huang R."/>
            <person name="Zhang M."/>
            <person name="Sun Y."/>
            <person name="Hu J."/>
            <person name="Fu X."/>
            <person name="Schnable P.S."/>
            <person name="Li F."/>
            <person name="Zhang H."/>
            <person name="Feng B."/>
            <person name="Zhu X."/>
            <person name="Liu R."/>
            <person name="Schnable J.C."/>
            <person name="Zhu J.-K."/>
            <person name="Zhang H."/>
        </authorList>
    </citation>
    <scope>NUCLEOTIDE SEQUENCE [LARGE SCALE GENOMIC DNA]</scope>
</reference>
<comment type="similarity">
    <text evidence="2 12">Belongs to the SWEET sugar transporter family.</text>
</comment>
<comment type="caution">
    <text evidence="13">The sequence shown here is derived from an EMBL/GenBank/DDBJ whole genome shotgun (WGS) entry which is preliminary data.</text>
</comment>
<dbReference type="Proteomes" id="UP000275267">
    <property type="component" value="Unassembled WGS sequence"/>
</dbReference>
<protein>
    <recommendedName>
        <fullName evidence="12">Bidirectional sugar transporter SWEET</fullName>
    </recommendedName>
</protein>
<accession>A0A3L6SMX0</accession>
<feature type="transmembrane region" description="Helical" evidence="12">
    <location>
        <begin position="41"/>
        <end position="59"/>
    </location>
</feature>
<dbReference type="AlphaFoldDB" id="A0A3L6SMX0"/>
<dbReference type="FunFam" id="1.20.1280.290:FF:000001">
    <property type="entry name" value="Bidirectional sugar transporter SWEET"/>
    <property type="match status" value="1"/>
</dbReference>
<evidence type="ECO:0000256" key="9">
    <source>
        <dbReference type="ARBA" id="ARBA00023136"/>
    </source>
</evidence>
<dbReference type="InterPro" id="IPR004316">
    <property type="entry name" value="SWEET_rpt"/>
</dbReference>
<name>A0A3L6SMX0_PANMI</name>
<keyword evidence="3 12" id="KW-0813">Transport</keyword>
<comment type="function">
    <text evidence="10">Mediates both low-affinity uptake and efflux of sugar across the plasma membrane.</text>
</comment>
<gene>
    <name evidence="13" type="ORF">C2845_PM07G39150</name>
</gene>
<dbReference type="OrthoDB" id="409725at2759"/>
<comment type="subcellular location">
    <subcellularLocation>
        <location evidence="1">Cell membrane</location>
        <topology evidence="1">Multi-pass membrane protein</topology>
    </subcellularLocation>
</comment>
<keyword evidence="6 12" id="KW-0812">Transmembrane</keyword>
<dbReference type="GO" id="GO:0051119">
    <property type="term" value="F:sugar transmembrane transporter activity"/>
    <property type="evidence" value="ECO:0007669"/>
    <property type="project" value="InterPro"/>
</dbReference>
<evidence type="ECO:0000256" key="5">
    <source>
        <dbReference type="ARBA" id="ARBA00022597"/>
    </source>
</evidence>
<dbReference type="Pfam" id="PF03083">
    <property type="entry name" value="MtN3_slv"/>
    <property type="match status" value="2"/>
</dbReference>
<feature type="transmembrane region" description="Helical" evidence="12">
    <location>
        <begin position="167"/>
        <end position="188"/>
    </location>
</feature>
<dbReference type="GO" id="GO:0005886">
    <property type="term" value="C:plasma membrane"/>
    <property type="evidence" value="ECO:0007669"/>
    <property type="project" value="UniProtKB-SubCell"/>
</dbReference>
<comment type="caution">
    <text evidence="12">Lacks conserved residue(s) required for the propagation of feature annotation.</text>
</comment>
<feature type="transmembrane region" description="Helical" evidence="12">
    <location>
        <begin position="6"/>
        <end position="29"/>
    </location>
</feature>